<dbReference type="EMBL" id="JARESE010000069">
    <property type="protein sequence ID" value="MDE8653908.1"/>
    <property type="molecule type" value="Genomic_DNA"/>
</dbReference>
<evidence type="ECO:0000313" key="3">
    <source>
        <dbReference type="Proteomes" id="UP001216253"/>
    </source>
</evidence>
<proteinExistence type="predicted"/>
<keyword evidence="3" id="KW-1185">Reference proteome</keyword>
<dbReference type="CDD" id="cd00570">
    <property type="entry name" value="GST_N_family"/>
    <property type="match status" value="1"/>
</dbReference>
<reference evidence="2 3" key="1">
    <citation type="submission" date="2023-03" db="EMBL/GenBank/DDBJ databases">
        <title>NovoSphingobium album sp. nov. isolated from polycyclic aromatic hydrocarbons- and heavy-metal polluted soil.</title>
        <authorList>
            <person name="Liu Z."/>
            <person name="Wang K."/>
        </authorList>
    </citation>
    <scope>NUCLEOTIDE SEQUENCE [LARGE SCALE GENOMIC DNA]</scope>
    <source>
        <strain evidence="2 3">H3SJ31-1</strain>
    </source>
</reference>
<dbReference type="InterPro" id="IPR036249">
    <property type="entry name" value="Thioredoxin-like_sf"/>
</dbReference>
<organism evidence="2 3">
    <name type="scientific">Novosphingobium album</name>
    <name type="common">ex Liu et al. 2023</name>
    <dbReference type="NCBI Taxonomy" id="3031130"/>
    <lineage>
        <taxon>Bacteria</taxon>
        <taxon>Pseudomonadati</taxon>
        <taxon>Pseudomonadota</taxon>
        <taxon>Alphaproteobacteria</taxon>
        <taxon>Sphingomonadales</taxon>
        <taxon>Sphingomonadaceae</taxon>
        <taxon>Novosphingobium</taxon>
    </lineage>
</organism>
<dbReference type="SUPFAM" id="SSF47616">
    <property type="entry name" value="GST C-terminal domain-like"/>
    <property type="match status" value="1"/>
</dbReference>
<dbReference type="Gene3D" id="1.20.1050.10">
    <property type="match status" value="1"/>
</dbReference>
<feature type="domain" description="GST N-terminal" evidence="1">
    <location>
        <begin position="1"/>
        <end position="79"/>
    </location>
</feature>
<dbReference type="InterPro" id="IPR004045">
    <property type="entry name" value="Glutathione_S-Trfase_N"/>
</dbReference>
<dbReference type="InterPro" id="IPR050983">
    <property type="entry name" value="GST_Omega/HSP26"/>
</dbReference>
<sequence>MKIFTAANSNFGARVAIAARAKGIDLEEATPPQGGLRSETFLAINPVAKIPVLMLDDGVVLPESDTILRYLDAQFPLPGLYPVQAGKRALVERASRFMDYYVMAPVIRLFPHLNPATRDPNVVESEISRWRDGLATLAHFMREPLPEAPAGVSFADCVLAPSLHLCTRIAAMLGLPNDPVTEHDALVAYCRAAARHPVIGPVLESLTHAQEAKDLQSDLPSLVARHRAITESPISEIR</sequence>
<dbReference type="Proteomes" id="UP001216253">
    <property type="component" value="Unassembled WGS sequence"/>
</dbReference>
<dbReference type="PROSITE" id="PS50404">
    <property type="entry name" value="GST_NTER"/>
    <property type="match status" value="1"/>
</dbReference>
<evidence type="ECO:0000259" key="1">
    <source>
        <dbReference type="PROSITE" id="PS50404"/>
    </source>
</evidence>
<name>A0ABT5WVJ8_9SPHN</name>
<comment type="caution">
    <text evidence="2">The sequence shown here is derived from an EMBL/GenBank/DDBJ whole genome shotgun (WGS) entry which is preliminary data.</text>
</comment>
<dbReference type="RefSeq" id="WP_275230029.1">
    <property type="nucleotide sequence ID" value="NZ_JARESE010000069.1"/>
</dbReference>
<dbReference type="InterPro" id="IPR036282">
    <property type="entry name" value="Glutathione-S-Trfase_C_sf"/>
</dbReference>
<dbReference type="Pfam" id="PF13417">
    <property type="entry name" value="GST_N_3"/>
    <property type="match status" value="1"/>
</dbReference>
<dbReference type="Gene3D" id="3.40.30.10">
    <property type="entry name" value="Glutaredoxin"/>
    <property type="match status" value="1"/>
</dbReference>
<protein>
    <submittedName>
        <fullName evidence="2">Glutathione S-transferase family protein</fullName>
    </submittedName>
</protein>
<dbReference type="PANTHER" id="PTHR43968">
    <property type="match status" value="1"/>
</dbReference>
<dbReference type="PANTHER" id="PTHR43968:SF6">
    <property type="entry name" value="GLUTATHIONE S-TRANSFERASE OMEGA"/>
    <property type="match status" value="1"/>
</dbReference>
<gene>
    <name evidence="2" type="ORF">PYV00_19640</name>
</gene>
<evidence type="ECO:0000313" key="2">
    <source>
        <dbReference type="EMBL" id="MDE8653908.1"/>
    </source>
</evidence>
<dbReference type="InterPro" id="IPR040079">
    <property type="entry name" value="Glutathione_S-Trfase"/>
</dbReference>
<accession>A0ABT5WVJ8</accession>
<dbReference type="SUPFAM" id="SSF52833">
    <property type="entry name" value="Thioredoxin-like"/>
    <property type="match status" value="1"/>
</dbReference>
<dbReference type="SFLD" id="SFLDS00019">
    <property type="entry name" value="Glutathione_Transferase_(cytos"/>
    <property type="match status" value="1"/>
</dbReference>